<evidence type="ECO:0000256" key="2">
    <source>
        <dbReference type="ARBA" id="ARBA00022692"/>
    </source>
</evidence>
<dbReference type="GO" id="GO:0005783">
    <property type="term" value="C:endoplasmic reticulum"/>
    <property type="evidence" value="ECO:0007669"/>
    <property type="project" value="TreeGrafter"/>
</dbReference>
<gene>
    <name evidence="6" type="ORF">TEOVI_000028900</name>
</gene>
<dbReference type="GO" id="GO:0016020">
    <property type="term" value="C:membrane"/>
    <property type="evidence" value="ECO:0007669"/>
    <property type="project" value="UniProtKB-SubCell"/>
</dbReference>
<evidence type="ECO:0000313" key="6">
    <source>
        <dbReference type="EMBL" id="SCU66079.1"/>
    </source>
</evidence>
<keyword evidence="3 5" id="KW-1133">Transmembrane helix</keyword>
<dbReference type="VEuPathDB" id="TriTrypDB:TEOVI_000028900"/>
<evidence type="ECO:0000313" key="7">
    <source>
        <dbReference type="Proteomes" id="UP000195570"/>
    </source>
</evidence>
<comment type="subcellular location">
    <subcellularLocation>
        <location evidence="1">Membrane</location>
        <topology evidence="1">Multi-pass membrane protein</topology>
    </subcellularLocation>
</comment>
<dbReference type="EMBL" id="CZPT02000499">
    <property type="protein sequence ID" value="SCU66079.1"/>
    <property type="molecule type" value="Genomic_DNA"/>
</dbReference>
<reference evidence="6" key="1">
    <citation type="submission" date="2016-09" db="EMBL/GenBank/DDBJ databases">
        <authorList>
            <person name="Hebert L."/>
            <person name="Moumen B."/>
        </authorList>
    </citation>
    <scope>NUCLEOTIDE SEQUENCE [LARGE SCALE GENOMIC DNA]</scope>
    <source>
        <strain evidence="6">OVI</strain>
    </source>
</reference>
<dbReference type="RefSeq" id="XP_067077569.1">
    <property type="nucleotide sequence ID" value="XM_067221468.1"/>
</dbReference>
<dbReference type="Pfam" id="PF07264">
    <property type="entry name" value="EI24"/>
    <property type="match status" value="1"/>
</dbReference>
<dbReference type="PANTHER" id="PTHR21389">
    <property type="entry name" value="P53 INDUCED PROTEIN"/>
    <property type="match status" value="1"/>
</dbReference>
<keyword evidence="4 5" id="KW-0472">Membrane</keyword>
<sequence>MSSGVPVSSQWPPVRGGLIILRAAFSGARQSLDVVKFLSYVGSSAEVSRNLRSCTLVNFLFFFGIWISSIVFSPLWSLAVTLMRGRSTLAGDPDAITNSASLSNVNRVAGGATGVVTILWTCVFYFVWVFPMYGITLLFGIRWYNALYAAANSEKRRRALLMAAARSPGRPVVPVRGAAAGAGPKPTASSLSFSDVVVSLTETLFKVVATSLCTVVMTVVGTILPVPLGACVDVAMRSWLHAFYVFDYRVSSQYVTDRVTQRRNYVGLSSAIEFFEANWAYFLGFGASRCLVTGVLDLTGIVTSWFAKEAAVSVLFGAHVVLSVEAKLPPRAPFSIPMFTPFFILCDKIIRAVVHVAQ</sequence>
<protein>
    <submittedName>
        <fullName evidence="6">Etoposide-induced protein 2.4 (EI24), putative</fullName>
    </submittedName>
</protein>
<feature type="transmembrane region" description="Helical" evidence="5">
    <location>
        <begin position="108"/>
        <end position="127"/>
    </location>
</feature>
<dbReference type="InterPro" id="IPR059112">
    <property type="entry name" value="CysZ/EI24"/>
</dbReference>
<dbReference type="GeneID" id="92374229"/>
<proteinExistence type="predicted"/>
<accession>A0A1G4I2N7</accession>
<organism evidence="6 7">
    <name type="scientific">Trypanosoma equiperdum</name>
    <dbReference type="NCBI Taxonomy" id="5694"/>
    <lineage>
        <taxon>Eukaryota</taxon>
        <taxon>Discoba</taxon>
        <taxon>Euglenozoa</taxon>
        <taxon>Kinetoplastea</taxon>
        <taxon>Metakinetoplastina</taxon>
        <taxon>Trypanosomatida</taxon>
        <taxon>Trypanosomatidae</taxon>
        <taxon>Trypanosoma</taxon>
    </lineage>
</organism>
<evidence type="ECO:0000256" key="1">
    <source>
        <dbReference type="ARBA" id="ARBA00004141"/>
    </source>
</evidence>
<feature type="transmembrane region" description="Helical" evidence="5">
    <location>
        <begin position="59"/>
        <end position="79"/>
    </location>
</feature>
<evidence type="ECO:0000256" key="5">
    <source>
        <dbReference type="SAM" id="Phobius"/>
    </source>
</evidence>
<keyword evidence="7" id="KW-1185">Reference proteome</keyword>
<keyword evidence="2 5" id="KW-0812">Transmembrane</keyword>
<dbReference type="PANTHER" id="PTHR21389:SF0">
    <property type="entry name" value="ETOPOSIDE-INDUCED PROTEIN 2.4 HOMOLOG"/>
    <property type="match status" value="1"/>
</dbReference>
<dbReference type="GO" id="GO:0016236">
    <property type="term" value="P:macroautophagy"/>
    <property type="evidence" value="ECO:0007669"/>
    <property type="project" value="TreeGrafter"/>
</dbReference>
<name>A0A1G4I2N7_TRYEQ</name>
<dbReference type="AlphaFoldDB" id="A0A1G4I2N7"/>
<dbReference type="Proteomes" id="UP000195570">
    <property type="component" value="Unassembled WGS sequence"/>
</dbReference>
<evidence type="ECO:0000256" key="3">
    <source>
        <dbReference type="ARBA" id="ARBA00022989"/>
    </source>
</evidence>
<comment type="caution">
    <text evidence="6">The sequence shown here is derived from an EMBL/GenBank/DDBJ whole genome shotgun (WGS) entry which is preliminary data.</text>
</comment>
<evidence type="ECO:0000256" key="4">
    <source>
        <dbReference type="ARBA" id="ARBA00023136"/>
    </source>
</evidence>